<evidence type="ECO:0000313" key="4">
    <source>
        <dbReference type="EMBL" id="KAK1946137.1"/>
    </source>
</evidence>
<feature type="region of interest" description="Disordered" evidence="2">
    <location>
        <begin position="978"/>
        <end position="1077"/>
    </location>
</feature>
<feature type="compositionally biased region" description="Basic and acidic residues" evidence="2">
    <location>
        <begin position="82"/>
        <end position="95"/>
    </location>
</feature>
<evidence type="ECO:0000256" key="3">
    <source>
        <dbReference type="SAM" id="Phobius"/>
    </source>
</evidence>
<proteinExistence type="predicted"/>
<feature type="coiled-coil region" evidence="1">
    <location>
        <begin position="795"/>
        <end position="835"/>
    </location>
</feature>
<dbReference type="EMBL" id="JASMQC010000004">
    <property type="protein sequence ID" value="KAK1946137.1"/>
    <property type="molecule type" value="Genomic_DNA"/>
</dbReference>
<accession>A0AAD9GWT0</accession>
<feature type="compositionally biased region" description="Basic residues" evidence="2">
    <location>
        <begin position="1068"/>
        <end position="1077"/>
    </location>
</feature>
<evidence type="ECO:0000313" key="5">
    <source>
        <dbReference type="Proteomes" id="UP001259832"/>
    </source>
</evidence>
<keyword evidence="3" id="KW-0812">Transmembrane</keyword>
<protein>
    <recommendedName>
        <fullName evidence="6">Transmembrane protein</fullName>
    </recommendedName>
</protein>
<keyword evidence="5" id="KW-1185">Reference proteome</keyword>
<keyword evidence="3" id="KW-0472">Membrane</keyword>
<evidence type="ECO:0000256" key="1">
    <source>
        <dbReference type="SAM" id="Coils"/>
    </source>
</evidence>
<dbReference type="Proteomes" id="UP001259832">
    <property type="component" value="Unassembled WGS sequence"/>
</dbReference>
<sequence>MPPPSLERKEQPLSWQQKDKLKGPFKSEDRPRRRSSFQLPPVPFTPEPKQNSYTEQFRRRRSQQEQVDQSPRTNGKRRVERRRSNEDVGERKSLQETEEENGYHHSLAAMDTTVEKKLSRTSEDVVAAMSGKGSDCPIDQDQRKTTKAMTKKRRAPCGRSTVALAAAGVATVIVAGGFAVCYLYPTSPAATSIRIVIRKMEQNLVLLLNNEAIPLAMTLKEVVREKGMMLLRSRRLMNLARAADALVEEKLRGSLELARWTPVSFELVEDAPEHLRSAVWATVEVLKLFLEGIQAHLQTLFEFIKQQMGEDSELLDRVRALISSLTEVLNHCEEWTTSQLTKFGVIDGRRSSDQFLSLLEGNRAVIQSIGEGISTQESQTLQEVQRLEKHRDTVASATDEILLKTRDFALESIASVKMAALDAIELRGQQRYERIRREFDQALEESKQITRQLELEGWDESEVERQARMIVMKQFLMTEGAVDKKVVDLVAEEQESFQAESNDKCSADHDEEEQENIVSPTAPIEQGATEVLNLGVEEDIRVSIEVAMEGQVTIETLVVESTRFDDSLENEELVQGHASRSLDDDTCEDEDQGVKETLVTVKDMETGEEEGSVIAEVLMDTTSMNDAVVEHTVSTFESHNVSGGDVLTLDGTRLHVVIPGEGTDMELDVEVEKVAYESTEQVGVERVTSDVRTRIAIQPVSVETEIVEEQQSDELLPQAENVLVHEEVLVASDVDVEVQSEKVDTEVIFNVEKDASEVDTVFTVREDVGKTEAESLSHDTTVKQEVPDREASPLKEIARELHAVSEQQAKELQELEQLEQALLEKEGELVEEELRAIAEEEELWSRTDQALPADRVTNENPGLTEVVEVPAELKSDSWQSSLDIPKSALPGSVLMQIGMFSVTFIGLAVLTAYLLIRYRKRAQAPRRRRRWRKLAEIDAEVVVLLPEASSDEEDDKEQASMDVLELISSISVKTTTVLTSDDEKADDEEKPSDITGAQVESDQEEENTTPVSESVSSQTTAIEHFQTTVENTTTPRSDASADSIDTTHVSVSTPPALRLQTPDTSQRTSRRRHQIRT</sequence>
<feature type="compositionally biased region" description="Polar residues" evidence="2">
    <location>
        <begin position="1008"/>
        <end position="1037"/>
    </location>
</feature>
<feature type="transmembrane region" description="Helical" evidence="3">
    <location>
        <begin position="893"/>
        <end position="916"/>
    </location>
</feature>
<gene>
    <name evidence="4" type="ORF">P3T76_003185</name>
</gene>
<evidence type="ECO:0000256" key="2">
    <source>
        <dbReference type="SAM" id="MobiDB-lite"/>
    </source>
</evidence>
<feature type="compositionally biased region" description="Polar residues" evidence="2">
    <location>
        <begin position="1043"/>
        <end position="1053"/>
    </location>
</feature>
<keyword evidence="1" id="KW-0175">Coiled coil</keyword>
<comment type="caution">
    <text evidence="4">The sequence shown here is derived from an EMBL/GenBank/DDBJ whole genome shotgun (WGS) entry which is preliminary data.</text>
</comment>
<feature type="region of interest" description="Disordered" evidence="2">
    <location>
        <begin position="497"/>
        <end position="517"/>
    </location>
</feature>
<reference evidence="4" key="1">
    <citation type="submission" date="2023-08" db="EMBL/GenBank/DDBJ databases">
        <title>Reference Genome Resource for the Citrus Pathogen Phytophthora citrophthora.</title>
        <authorList>
            <person name="Moller H."/>
            <person name="Coetzee B."/>
            <person name="Rose L.J."/>
            <person name="Van Niekerk J.M."/>
        </authorList>
    </citation>
    <scope>NUCLEOTIDE SEQUENCE</scope>
    <source>
        <strain evidence="4">STE-U-9442</strain>
    </source>
</reference>
<name>A0AAD9GWT0_9STRA</name>
<organism evidence="4 5">
    <name type="scientific">Phytophthora citrophthora</name>
    <dbReference type="NCBI Taxonomy" id="4793"/>
    <lineage>
        <taxon>Eukaryota</taxon>
        <taxon>Sar</taxon>
        <taxon>Stramenopiles</taxon>
        <taxon>Oomycota</taxon>
        <taxon>Peronosporomycetes</taxon>
        <taxon>Peronosporales</taxon>
        <taxon>Peronosporaceae</taxon>
        <taxon>Phytophthora</taxon>
    </lineage>
</organism>
<feature type="compositionally biased region" description="Basic and acidic residues" evidence="2">
    <location>
        <begin position="1"/>
        <end position="31"/>
    </location>
</feature>
<feature type="region of interest" description="Disordered" evidence="2">
    <location>
        <begin position="1"/>
        <end position="108"/>
    </location>
</feature>
<keyword evidence="3" id="KW-1133">Transmembrane helix</keyword>
<dbReference type="AlphaFoldDB" id="A0AAD9GWT0"/>
<evidence type="ECO:0008006" key="6">
    <source>
        <dbReference type="Google" id="ProtNLM"/>
    </source>
</evidence>
<feature type="transmembrane region" description="Helical" evidence="3">
    <location>
        <begin position="161"/>
        <end position="185"/>
    </location>
</feature>